<gene>
    <name evidence="1" type="ORF">MKW98_024486</name>
</gene>
<dbReference type="Proteomes" id="UP001202328">
    <property type="component" value="Unassembled WGS sequence"/>
</dbReference>
<keyword evidence="2" id="KW-1185">Reference proteome</keyword>
<proteinExistence type="predicted"/>
<sequence length="76" mass="8663">LLPICFGYGCYSVYTNEIIEAKLQGIFWQNYKIYLIIQGLTIEREAAAFTPESDGASEQIGLDFDPECSPFHEEHK</sequence>
<evidence type="ECO:0000313" key="1">
    <source>
        <dbReference type="EMBL" id="KAI3931516.1"/>
    </source>
</evidence>
<feature type="non-terminal residue" evidence="1">
    <location>
        <position position="76"/>
    </location>
</feature>
<dbReference type="AlphaFoldDB" id="A0AAD4XNL6"/>
<accession>A0AAD4XNL6</accession>
<dbReference type="EMBL" id="JAJJMB010007190">
    <property type="protein sequence ID" value="KAI3931516.1"/>
    <property type="molecule type" value="Genomic_DNA"/>
</dbReference>
<organism evidence="1 2">
    <name type="scientific">Papaver atlanticum</name>
    <dbReference type="NCBI Taxonomy" id="357466"/>
    <lineage>
        <taxon>Eukaryota</taxon>
        <taxon>Viridiplantae</taxon>
        <taxon>Streptophyta</taxon>
        <taxon>Embryophyta</taxon>
        <taxon>Tracheophyta</taxon>
        <taxon>Spermatophyta</taxon>
        <taxon>Magnoliopsida</taxon>
        <taxon>Ranunculales</taxon>
        <taxon>Papaveraceae</taxon>
        <taxon>Papaveroideae</taxon>
        <taxon>Papaver</taxon>
    </lineage>
</organism>
<feature type="non-terminal residue" evidence="1">
    <location>
        <position position="1"/>
    </location>
</feature>
<evidence type="ECO:0000313" key="2">
    <source>
        <dbReference type="Proteomes" id="UP001202328"/>
    </source>
</evidence>
<comment type="caution">
    <text evidence="1">The sequence shown here is derived from an EMBL/GenBank/DDBJ whole genome shotgun (WGS) entry which is preliminary data.</text>
</comment>
<reference evidence="1" key="1">
    <citation type="submission" date="2022-04" db="EMBL/GenBank/DDBJ databases">
        <title>A functionally conserved STORR gene fusion in Papaver species that diverged 16.8 million years ago.</title>
        <authorList>
            <person name="Catania T."/>
        </authorList>
    </citation>
    <scope>NUCLEOTIDE SEQUENCE</scope>
    <source>
        <strain evidence="1">S-188037</strain>
    </source>
</reference>
<name>A0AAD4XNL6_9MAGN</name>
<protein>
    <submittedName>
        <fullName evidence="1">Uncharacterized protein</fullName>
    </submittedName>
</protein>